<protein>
    <submittedName>
        <fullName evidence="1">Uncharacterized protein</fullName>
    </submittedName>
</protein>
<evidence type="ECO:0000313" key="1">
    <source>
        <dbReference type="EMBL" id="MBW0480204.1"/>
    </source>
</evidence>
<accession>A0A9Q3GV75</accession>
<keyword evidence="2" id="KW-1185">Reference proteome</keyword>
<reference evidence="1" key="1">
    <citation type="submission" date="2021-03" db="EMBL/GenBank/DDBJ databases">
        <title>Draft genome sequence of rust myrtle Austropuccinia psidii MF-1, a brazilian biotype.</title>
        <authorList>
            <person name="Quecine M.C."/>
            <person name="Pachon D.M.R."/>
            <person name="Bonatelli M.L."/>
            <person name="Correr F.H."/>
            <person name="Franceschini L.M."/>
            <person name="Leite T.F."/>
            <person name="Margarido G.R.A."/>
            <person name="Almeida C.A."/>
            <person name="Ferrarezi J.A."/>
            <person name="Labate C.A."/>
        </authorList>
    </citation>
    <scope>NUCLEOTIDE SEQUENCE</scope>
    <source>
        <strain evidence="1">MF-1</strain>
    </source>
</reference>
<comment type="caution">
    <text evidence="1">The sequence shown here is derived from an EMBL/GenBank/DDBJ whole genome shotgun (WGS) entry which is preliminary data.</text>
</comment>
<gene>
    <name evidence="1" type="ORF">O181_019919</name>
</gene>
<dbReference type="EMBL" id="AVOT02005877">
    <property type="protein sequence ID" value="MBW0480204.1"/>
    <property type="molecule type" value="Genomic_DNA"/>
</dbReference>
<dbReference type="Proteomes" id="UP000765509">
    <property type="component" value="Unassembled WGS sequence"/>
</dbReference>
<organism evidence="1 2">
    <name type="scientific">Austropuccinia psidii MF-1</name>
    <dbReference type="NCBI Taxonomy" id="1389203"/>
    <lineage>
        <taxon>Eukaryota</taxon>
        <taxon>Fungi</taxon>
        <taxon>Dikarya</taxon>
        <taxon>Basidiomycota</taxon>
        <taxon>Pucciniomycotina</taxon>
        <taxon>Pucciniomycetes</taxon>
        <taxon>Pucciniales</taxon>
        <taxon>Sphaerophragmiaceae</taxon>
        <taxon>Austropuccinia</taxon>
    </lineage>
</organism>
<dbReference type="AlphaFoldDB" id="A0A9Q3GV75"/>
<name>A0A9Q3GV75_9BASI</name>
<evidence type="ECO:0000313" key="2">
    <source>
        <dbReference type="Proteomes" id="UP000765509"/>
    </source>
</evidence>
<proteinExistence type="predicted"/>
<sequence length="135" mass="15334">MNVHKRRRRHRYPRKTDISVLVTACENKAFTNLSLAGKLPDKKLLRSEPNGVTLRVCDTNVAKGSRLSNVVKQRKPADDVWLAHMDYGLARWLIDRCRRIGTAPRVRGRGVAGLAFGKNRLSYGTLSKRNHEEIS</sequence>